<gene>
    <name evidence="3" type="primary">Aste57867_9780</name>
    <name evidence="2" type="ORF">As57867_009741</name>
    <name evidence="3" type="ORF">ASTE57867_9780</name>
</gene>
<sequence length="187" mass="19895">MHAISAMFLPAALVIAVSAADHKWLEFPGNAVANRDGGLLATYTSIATVDDCKAQCLAHWPATTGISHRGYDKSCACQTNVFSYNPVWSKAVDLKATALLKYDDNAFCVEGDFTGAVDVSNFKGNYNNCGKGCRGVANAFVWVRGPLGDMLSPTGEPGMCYCKKLPSGFYTRSIAAAPGSGKIFCQM</sequence>
<evidence type="ECO:0000256" key="1">
    <source>
        <dbReference type="SAM" id="SignalP"/>
    </source>
</evidence>
<evidence type="ECO:0000313" key="3">
    <source>
        <dbReference type="EMBL" id="VFT86659.1"/>
    </source>
</evidence>
<dbReference type="OrthoDB" id="62438at2759"/>
<evidence type="ECO:0000313" key="2">
    <source>
        <dbReference type="EMBL" id="KAF0699658.1"/>
    </source>
</evidence>
<keyword evidence="4" id="KW-1185">Reference proteome</keyword>
<reference evidence="2" key="2">
    <citation type="submission" date="2019-06" db="EMBL/GenBank/DDBJ databases">
        <title>Genomics analysis of Aphanomyces spp. identifies a new class of oomycete effector associated with host adaptation.</title>
        <authorList>
            <person name="Gaulin E."/>
        </authorList>
    </citation>
    <scope>NUCLEOTIDE SEQUENCE</scope>
    <source>
        <strain evidence="2">CBS 578.67</strain>
    </source>
</reference>
<proteinExistence type="predicted"/>
<dbReference type="Proteomes" id="UP000332933">
    <property type="component" value="Unassembled WGS sequence"/>
</dbReference>
<dbReference type="AlphaFoldDB" id="A0A485KNR4"/>
<evidence type="ECO:0000313" key="4">
    <source>
        <dbReference type="Proteomes" id="UP000332933"/>
    </source>
</evidence>
<reference evidence="3 4" key="1">
    <citation type="submission" date="2019-03" db="EMBL/GenBank/DDBJ databases">
        <authorList>
            <person name="Gaulin E."/>
            <person name="Dumas B."/>
        </authorList>
    </citation>
    <scope>NUCLEOTIDE SEQUENCE [LARGE SCALE GENOMIC DNA]</scope>
    <source>
        <strain evidence="3">CBS 568.67</strain>
    </source>
</reference>
<dbReference type="EMBL" id="VJMH01005163">
    <property type="protein sequence ID" value="KAF0699658.1"/>
    <property type="molecule type" value="Genomic_DNA"/>
</dbReference>
<protein>
    <submittedName>
        <fullName evidence="3">Aste57867_9780 protein</fullName>
    </submittedName>
</protein>
<dbReference type="EMBL" id="CAADRA010005184">
    <property type="protein sequence ID" value="VFT86659.1"/>
    <property type="molecule type" value="Genomic_DNA"/>
</dbReference>
<keyword evidence="1" id="KW-0732">Signal</keyword>
<feature type="signal peptide" evidence="1">
    <location>
        <begin position="1"/>
        <end position="19"/>
    </location>
</feature>
<organism evidence="3 4">
    <name type="scientific">Aphanomyces stellatus</name>
    <dbReference type="NCBI Taxonomy" id="120398"/>
    <lineage>
        <taxon>Eukaryota</taxon>
        <taxon>Sar</taxon>
        <taxon>Stramenopiles</taxon>
        <taxon>Oomycota</taxon>
        <taxon>Saprolegniomycetes</taxon>
        <taxon>Saprolegniales</taxon>
        <taxon>Verrucalvaceae</taxon>
        <taxon>Aphanomyces</taxon>
    </lineage>
</organism>
<name>A0A485KNR4_9STRA</name>
<feature type="chain" id="PRO_5036355435" evidence="1">
    <location>
        <begin position="20"/>
        <end position="187"/>
    </location>
</feature>
<accession>A0A485KNR4</accession>